<comment type="caution">
    <text evidence="1">The sequence shown here is derived from an EMBL/GenBank/DDBJ whole genome shotgun (WGS) entry which is preliminary data.</text>
</comment>
<accession>A0ABV4WX55</accession>
<dbReference type="Gene3D" id="3.40.30.10">
    <property type="entry name" value="Glutaredoxin"/>
    <property type="match status" value="1"/>
</dbReference>
<dbReference type="RefSeq" id="WP_413281971.1">
    <property type="nucleotide sequence ID" value="NZ_JBHFNT010000318.1"/>
</dbReference>
<protein>
    <submittedName>
        <fullName evidence="1">Uncharacterized protein</fullName>
    </submittedName>
</protein>
<evidence type="ECO:0000313" key="1">
    <source>
        <dbReference type="EMBL" id="MFB2839708.1"/>
    </source>
</evidence>
<name>A0ABV4WX55_9CYAN</name>
<gene>
    <name evidence="1" type="ORF">ACE1CA_34905</name>
</gene>
<dbReference type="Proteomes" id="UP001576780">
    <property type="component" value="Unassembled WGS sequence"/>
</dbReference>
<evidence type="ECO:0000313" key="2">
    <source>
        <dbReference type="Proteomes" id="UP001576780"/>
    </source>
</evidence>
<reference evidence="1 2" key="1">
    <citation type="submission" date="2024-09" db="EMBL/GenBank/DDBJ databases">
        <title>Floridaenema gen nov. (Aerosakkonemataceae, Aerosakkonematales ord. nov., Cyanobacteria) from benthic tropical and subtropical fresh waters, with the description of four new species.</title>
        <authorList>
            <person name="Moretto J.A."/>
            <person name="Berthold D.E."/>
            <person name="Lefler F.W."/>
            <person name="Huang I.-S."/>
            <person name="Laughinghouse H. IV."/>
        </authorList>
    </citation>
    <scope>NUCLEOTIDE SEQUENCE [LARGE SCALE GENOMIC DNA]</scope>
    <source>
        <strain evidence="1 2">BLCC-F167</strain>
    </source>
</reference>
<dbReference type="Gene3D" id="1.20.1050.10">
    <property type="match status" value="1"/>
</dbReference>
<dbReference type="EMBL" id="JBHFNT010000318">
    <property type="protein sequence ID" value="MFB2839708.1"/>
    <property type="molecule type" value="Genomic_DNA"/>
</dbReference>
<proteinExistence type="predicted"/>
<keyword evidence="2" id="KW-1185">Reference proteome</keyword>
<organism evidence="1 2">
    <name type="scientific">Floridaenema evergladense BLCC-F167</name>
    <dbReference type="NCBI Taxonomy" id="3153639"/>
    <lineage>
        <taxon>Bacteria</taxon>
        <taxon>Bacillati</taxon>
        <taxon>Cyanobacteriota</taxon>
        <taxon>Cyanophyceae</taxon>
        <taxon>Oscillatoriophycideae</taxon>
        <taxon>Aerosakkonematales</taxon>
        <taxon>Aerosakkonemataceae</taxon>
        <taxon>Floridanema</taxon>
        <taxon>Floridanema evergladense</taxon>
    </lineage>
</organism>
<sequence>MDYLEAKYPTPSLMPQEAQALAKVRMVEMITVNEIQPATPSRTSPNQKDFSNSLIEKSVVTTLVVSLIKQNH</sequence>